<sequence length="105" mass="12457">MEAFRYSLLGKSKRHLCLRPDIGYKAHKVKVHKGSILVEVLDFKEKNEKGLEYRQESYEVEVEGDMIVKHFQCILAGSYKTGHDYTLYIQHLDHKFQDKDLYIYC</sequence>
<dbReference type="AlphaFoldDB" id="D6X2Q4"/>
<proteinExistence type="predicted"/>
<accession>D6X2Q4</accession>
<dbReference type="Proteomes" id="UP000007266">
    <property type="component" value="Linkage group 9"/>
</dbReference>
<reference evidence="1 2" key="1">
    <citation type="journal article" date="2008" name="Nature">
        <title>The genome of the model beetle and pest Tribolium castaneum.</title>
        <authorList>
            <consortium name="Tribolium Genome Sequencing Consortium"/>
            <person name="Richards S."/>
            <person name="Gibbs R.A."/>
            <person name="Weinstock G.M."/>
            <person name="Brown S.J."/>
            <person name="Denell R."/>
            <person name="Beeman R.W."/>
            <person name="Gibbs R."/>
            <person name="Beeman R.W."/>
            <person name="Brown S.J."/>
            <person name="Bucher G."/>
            <person name="Friedrich M."/>
            <person name="Grimmelikhuijzen C.J."/>
            <person name="Klingler M."/>
            <person name="Lorenzen M."/>
            <person name="Richards S."/>
            <person name="Roth S."/>
            <person name="Schroder R."/>
            <person name="Tautz D."/>
            <person name="Zdobnov E.M."/>
            <person name="Muzny D."/>
            <person name="Gibbs R.A."/>
            <person name="Weinstock G.M."/>
            <person name="Attaway T."/>
            <person name="Bell S."/>
            <person name="Buhay C.J."/>
            <person name="Chandrabose M.N."/>
            <person name="Chavez D."/>
            <person name="Clerk-Blankenburg K.P."/>
            <person name="Cree A."/>
            <person name="Dao M."/>
            <person name="Davis C."/>
            <person name="Chacko J."/>
            <person name="Dinh H."/>
            <person name="Dugan-Rocha S."/>
            <person name="Fowler G."/>
            <person name="Garner T.T."/>
            <person name="Garnes J."/>
            <person name="Gnirke A."/>
            <person name="Hawes A."/>
            <person name="Hernandez J."/>
            <person name="Hines S."/>
            <person name="Holder M."/>
            <person name="Hume J."/>
            <person name="Jhangiani S.N."/>
            <person name="Joshi V."/>
            <person name="Khan Z.M."/>
            <person name="Jackson L."/>
            <person name="Kovar C."/>
            <person name="Kowis A."/>
            <person name="Lee S."/>
            <person name="Lewis L.R."/>
            <person name="Margolis J."/>
            <person name="Morgan M."/>
            <person name="Nazareth L.V."/>
            <person name="Nguyen N."/>
            <person name="Okwuonu G."/>
            <person name="Parker D."/>
            <person name="Richards S."/>
            <person name="Ruiz S.J."/>
            <person name="Santibanez J."/>
            <person name="Savard J."/>
            <person name="Scherer S.E."/>
            <person name="Schneider B."/>
            <person name="Sodergren E."/>
            <person name="Tautz D."/>
            <person name="Vattahil S."/>
            <person name="Villasana D."/>
            <person name="White C.S."/>
            <person name="Wright R."/>
            <person name="Park Y."/>
            <person name="Beeman R.W."/>
            <person name="Lord J."/>
            <person name="Oppert B."/>
            <person name="Lorenzen M."/>
            <person name="Brown S."/>
            <person name="Wang L."/>
            <person name="Savard J."/>
            <person name="Tautz D."/>
            <person name="Richards S."/>
            <person name="Weinstock G."/>
            <person name="Gibbs R.A."/>
            <person name="Liu Y."/>
            <person name="Worley K."/>
            <person name="Weinstock G."/>
            <person name="Elsik C.G."/>
            <person name="Reese J.T."/>
            <person name="Elhaik E."/>
            <person name="Landan G."/>
            <person name="Graur D."/>
            <person name="Arensburger P."/>
            <person name="Atkinson P."/>
            <person name="Beeman R.W."/>
            <person name="Beidler J."/>
            <person name="Brown S.J."/>
            <person name="Demuth J.P."/>
            <person name="Drury D.W."/>
            <person name="Du Y.Z."/>
            <person name="Fujiwara H."/>
            <person name="Lorenzen M."/>
            <person name="Maselli V."/>
            <person name="Osanai M."/>
            <person name="Park Y."/>
            <person name="Robertson H.M."/>
            <person name="Tu Z."/>
            <person name="Wang J.J."/>
            <person name="Wang S."/>
            <person name="Richards S."/>
            <person name="Song H."/>
            <person name="Zhang L."/>
            <person name="Sodergren E."/>
            <person name="Werner D."/>
            <person name="Stanke M."/>
            <person name="Morgenstern B."/>
            <person name="Solovyev V."/>
            <person name="Kosarev P."/>
            <person name="Brown G."/>
            <person name="Chen H.C."/>
            <person name="Ermolaeva O."/>
            <person name="Hlavina W."/>
            <person name="Kapustin Y."/>
            <person name="Kiryutin B."/>
            <person name="Kitts P."/>
            <person name="Maglott D."/>
            <person name="Pruitt K."/>
            <person name="Sapojnikov V."/>
            <person name="Souvorov A."/>
            <person name="Mackey A.J."/>
            <person name="Waterhouse R.M."/>
            <person name="Wyder S."/>
            <person name="Zdobnov E.M."/>
            <person name="Zdobnov E.M."/>
            <person name="Wyder S."/>
            <person name="Kriventseva E.V."/>
            <person name="Kadowaki T."/>
            <person name="Bork P."/>
            <person name="Aranda M."/>
            <person name="Bao R."/>
            <person name="Beermann A."/>
            <person name="Berns N."/>
            <person name="Bolognesi R."/>
            <person name="Bonneton F."/>
            <person name="Bopp D."/>
            <person name="Brown S.J."/>
            <person name="Bucher G."/>
            <person name="Butts T."/>
            <person name="Chaumot A."/>
            <person name="Denell R.E."/>
            <person name="Ferrier D.E."/>
            <person name="Friedrich M."/>
            <person name="Gordon C.M."/>
            <person name="Jindra M."/>
            <person name="Klingler M."/>
            <person name="Lan Q."/>
            <person name="Lattorff H.M."/>
            <person name="Laudet V."/>
            <person name="von Levetsow C."/>
            <person name="Liu Z."/>
            <person name="Lutz R."/>
            <person name="Lynch J.A."/>
            <person name="da Fonseca R.N."/>
            <person name="Posnien N."/>
            <person name="Reuter R."/>
            <person name="Roth S."/>
            <person name="Savard J."/>
            <person name="Schinko J.B."/>
            <person name="Schmitt C."/>
            <person name="Schoppmeier M."/>
            <person name="Schroder R."/>
            <person name="Shippy T.D."/>
            <person name="Simonnet F."/>
            <person name="Marques-Souza H."/>
            <person name="Tautz D."/>
            <person name="Tomoyasu Y."/>
            <person name="Trauner J."/>
            <person name="Van der Zee M."/>
            <person name="Vervoort M."/>
            <person name="Wittkopp N."/>
            <person name="Wimmer E.A."/>
            <person name="Yang X."/>
            <person name="Jones A.K."/>
            <person name="Sattelle D.B."/>
            <person name="Ebert P.R."/>
            <person name="Nelson D."/>
            <person name="Scott J.G."/>
            <person name="Beeman R.W."/>
            <person name="Muthukrishnan S."/>
            <person name="Kramer K.J."/>
            <person name="Arakane Y."/>
            <person name="Beeman R.W."/>
            <person name="Zhu Q."/>
            <person name="Hogenkamp D."/>
            <person name="Dixit R."/>
            <person name="Oppert B."/>
            <person name="Jiang H."/>
            <person name="Zou Z."/>
            <person name="Marshall J."/>
            <person name="Elpidina E."/>
            <person name="Vinokurov K."/>
            <person name="Oppert C."/>
            <person name="Zou Z."/>
            <person name="Evans J."/>
            <person name="Lu Z."/>
            <person name="Zhao P."/>
            <person name="Sumathipala N."/>
            <person name="Altincicek B."/>
            <person name="Vilcinskas A."/>
            <person name="Williams M."/>
            <person name="Hultmark D."/>
            <person name="Hetru C."/>
            <person name="Jiang H."/>
            <person name="Grimmelikhuijzen C.J."/>
            <person name="Hauser F."/>
            <person name="Cazzamali G."/>
            <person name="Williamson M."/>
            <person name="Park Y."/>
            <person name="Li B."/>
            <person name="Tanaka Y."/>
            <person name="Predel R."/>
            <person name="Neupert S."/>
            <person name="Schachtner J."/>
            <person name="Verleyen P."/>
            <person name="Raible F."/>
            <person name="Bork P."/>
            <person name="Friedrich M."/>
            <person name="Walden K.K."/>
            <person name="Robertson H.M."/>
            <person name="Angeli S."/>
            <person name="Foret S."/>
            <person name="Bucher G."/>
            <person name="Schuetz S."/>
            <person name="Maleszka R."/>
            <person name="Wimmer E.A."/>
            <person name="Beeman R.W."/>
            <person name="Lorenzen M."/>
            <person name="Tomoyasu Y."/>
            <person name="Miller S.C."/>
            <person name="Grossmann D."/>
            <person name="Bucher G."/>
        </authorList>
    </citation>
    <scope>NUCLEOTIDE SEQUENCE [LARGE SCALE GENOMIC DNA]</scope>
    <source>
        <strain evidence="1 2">Georgia GA2</strain>
    </source>
</reference>
<gene>
    <name evidence="1" type="primary">GLEAN_12485</name>
    <name evidence="1" type="ORF">TcasGA2_TC012485</name>
</gene>
<evidence type="ECO:0000313" key="1">
    <source>
        <dbReference type="EMBL" id="EFA10281.1"/>
    </source>
</evidence>
<reference evidence="1 2" key="2">
    <citation type="journal article" date="2010" name="Nucleic Acids Res.">
        <title>BeetleBase in 2010: revisions to provide comprehensive genomic information for Tribolium castaneum.</title>
        <authorList>
            <person name="Kim H.S."/>
            <person name="Murphy T."/>
            <person name="Xia J."/>
            <person name="Caragea D."/>
            <person name="Park Y."/>
            <person name="Beeman R.W."/>
            <person name="Lorenzen M.D."/>
            <person name="Butcher S."/>
            <person name="Manak J.R."/>
            <person name="Brown S.J."/>
        </authorList>
    </citation>
    <scope>GENOME REANNOTATION</scope>
    <source>
        <strain evidence="1 2">Georgia GA2</strain>
    </source>
</reference>
<dbReference type="EMBL" id="KQ971372">
    <property type="protein sequence ID" value="EFA10281.1"/>
    <property type="molecule type" value="Genomic_DNA"/>
</dbReference>
<protein>
    <submittedName>
        <fullName evidence="1">Uncharacterized protein</fullName>
    </submittedName>
</protein>
<keyword evidence="2" id="KW-1185">Reference proteome</keyword>
<dbReference type="HOGENOM" id="CLU_2240035_0_0_1"/>
<name>D6X2Q4_TRICA</name>
<evidence type="ECO:0000313" key="2">
    <source>
        <dbReference type="Proteomes" id="UP000007266"/>
    </source>
</evidence>
<dbReference type="InParanoid" id="D6X2Q4"/>
<organism evidence="1 2">
    <name type="scientific">Tribolium castaneum</name>
    <name type="common">Red flour beetle</name>
    <dbReference type="NCBI Taxonomy" id="7070"/>
    <lineage>
        <taxon>Eukaryota</taxon>
        <taxon>Metazoa</taxon>
        <taxon>Ecdysozoa</taxon>
        <taxon>Arthropoda</taxon>
        <taxon>Hexapoda</taxon>
        <taxon>Insecta</taxon>
        <taxon>Pterygota</taxon>
        <taxon>Neoptera</taxon>
        <taxon>Endopterygota</taxon>
        <taxon>Coleoptera</taxon>
        <taxon>Polyphaga</taxon>
        <taxon>Cucujiformia</taxon>
        <taxon>Tenebrionidae</taxon>
        <taxon>Tenebrionidae incertae sedis</taxon>
        <taxon>Tribolium</taxon>
    </lineage>
</organism>